<comment type="subcellular location">
    <subcellularLocation>
        <location evidence="3">Secreted</location>
    </subcellularLocation>
</comment>
<dbReference type="InterPro" id="IPR036444">
    <property type="entry name" value="PLipase_A2_dom_sf"/>
</dbReference>
<reference evidence="19" key="1">
    <citation type="submission" date="2011-08" db="EMBL/GenBank/DDBJ databases">
        <authorList>
            <person name="Rombauts S."/>
        </authorList>
    </citation>
    <scope>NUCLEOTIDE SEQUENCE</scope>
    <source>
        <strain evidence="19">London</strain>
    </source>
</reference>
<keyword evidence="9" id="KW-0378">Hydrolase</keyword>
<dbReference type="EC" id="3.1.1.4" evidence="5"/>
<dbReference type="OrthoDB" id="6075074at2759"/>
<keyword evidence="13" id="KW-0865">Zymogen</keyword>
<feature type="domain" description="Phospholipase A2-like central" evidence="17">
    <location>
        <begin position="173"/>
        <end position="267"/>
    </location>
</feature>
<evidence type="ECO:0000256" key="6">
    <source>
        <dbReference type="ARBA" id="ARBA00021721"/>
    </source>
</evidence>
<keyword evidence="8" id="KW-0479">Metal-binding</keyword>
<feature type="chain" id="PRO_5004581631" description="Phospholipase A2" evidence="16">
    <location>
        <begin position="26"/>
        <end position="299"/>
    </location>
</feature>
<evidence type="ECO:0000256" key="13">
    <source>
        <dbReference type="ARBA" id="ARBA00023145"/>
    </source>
</evidence>
<dbReference type="GO" id="GO:0004623">
    <property type="term" value="F:phospholipase A2 activity"/>
    <property type="evidence" value="ECO:0007669"/>
    <property type="project" value="UniProtKB-EC"/>
</dbReference>
<evidence type="ECO:0000256" key="9">
    <source>
        <dbReference type="ARBA" id="ARBA00022801"/>
    </source>
</evidence>
<comment type="catalytic activity">
    <reaction evidence="1">
        <text>a 1,2-diacyl-sn-glycero-3-phosphocholine + H2O = a 1-acyl-sn-glycero-3-phosphocholine + a fatty acid + H(+)</text>
        <dbReference type="Rhea" id="RHEA:15801"/>
        <dbReference type="ChEBI" id="CHEBI:15377"/>
        <dbReference type="ChEBI" id="CHEBI:15378"/>
        <dbReference type="ChEBI" id="CHEBI:28868"/>
        <dbReference type="ChEBI" id="CHEBI:57643"/>
        <dbReference type="ChEBI" id="CHEBI:58168"/>
        <dbReference type="EC" id="3.1.1.4"/>
    </reaction>
</comment>
<dbReference type="OMA" id="HLFNYRF"/>
<evidence type="ECO:0000256" key="10">
    <source>
        <dbReference type="ARBA" id="ARBA00022837"/>
    </source>
</evidence>
<dbReference type="KEGG" id="tut:107366530"/>
<keyword evidence="14" id="KW-1015">Disulfide bond</keyword>
<dbReference type="Pfam" id="PF05826">
    <property type="entry name" value="Phospholip_A2_2"/>
    <property type="match status" value="1"/>
</dbReference>
<evidence type="ECO:0000313" key="19">
    <source>
        <dbReference type="Proteomes" id="UP000015104"/>
    </source>
</evidence>
<name>T1KR37_TETUR</name>
<evidence type="ECO:0000256" key="14">
    <source>
        <dbReference type="ARBA" id="ARBA00023157"/>
    </source>
</evidence>
<gene>
    <name evidence="18" type="primary">107366530</name>
</gene>
<dbReference type="InterPro" id="IPR016090">
    <property type="entry name" value="PLA2-like_dom"/>
</dbReference>
<sequence>MFPLAICKVFVIIYIFLINFPAIQVDISVGGNQSLEGFNHISKTTLSDGEVSIKVRWNNLTGMETKIQNYRLQQITNGHDILQLWYIDDQLVDCEFSEDPETIKRLTVDPPNGTCHELFSNSRDGGNGGLQLQPEAMFVSQRNFLINQCDQLHTLIRRRLKSKRWKRADLMTFPGTNWCGKGTTSDHFKQLGRRSSTDRCCRDHDHCKYTILPLTRKYHLFNYRLYVISHCDCDERFRSCLRISNTGSSNLVGKMFFNVVQTKCFVFKKEPTCKKRSWWGKCLKFGKIRKAIVRNGLSF</sequence>
<evidence type="ECO:0000313" key="18">
    <source>
        <dbReference type="EnsemblMetazoa" id="tetur18g02140.1"/>
    </source>
</evidence>
<evidence type="ECO:0000256" key="1">
    <source>
        <dbReference type="ARBA" id="ARBA00001604"/>
    </source>
</evidence>
<dbReference type="PANTHER" id="PTHR12253">
    <property type="entry name" value="RH14732P"/>
    <property type="match status" value="1"/>
</dbReference>
<dbReference type="EMBL" id="CAEY01000383">
    <property type="status" value="NOT_ANNOTATED_CDS"/>
    <property type="molecule type" value="Genomic_DNA"/>
</dbReference>
<evidence type="ECO:0000256" key="11">
    <source>
        <dbReference type="ARBA" id="ARBA00022963"/>
    </source>
</evidence>
<evidence type="ECO:0000256" key="2">
    <source>
        <dbReference type="ARBA" id="ARBA00001913"/>
    </source>
</evidence>
<dbReference type="Proteomes" id="UP000015104">
    <property type="component" value="Unassembled WGS sequence"/>
</dbReference>
<evidence type="ECO:0000256" key="5">
    <source>
        <dbReference type="ARBA" id="ARBA00013278"/>
    </source>
</evidence>
<evidence type="ECO:0000256" key="15">
    <source>
        <dbReference type="ARBA" id="ARBA00029903"/>
    </source>
</evidence>
<comment type="similarity">
    <text evidence="4">Belongs to the phospholipase A2 family. Group III subfamily.</text>
</comment>
<evidence type="ECO:0000256" key="12">
    <source>
        <dbReference type="ARBA" id="ARBA00023098"/>
    </source>
</evidence>
<keyword evidence="12" id="KW-0443">Lipid metabolism</keyword>
<dbReference type="InterPro" id="IPR033113">
    <property type="entry name" value="PLA2_histidine"/>
</dbReference>
<evidence type="ECO:0000256" key="3">
    <source>
        <dbReference type="ARBA" id="ARBA00004613"/>
    </source>
</evidence>
<dbReference type="eggNOG" id="ENOG502QTYI">
    <property type="taxonomic scope" value="Eukaryota"/>
</dbReference>
<dbReference type="GO" id="GO:0006644">
    <property type="term" value="P:phospholipid metabolic process"/>
    <property type="evidence" value="ECO:0007669"/>
    <property type="project" value="InterPro"/>
</dbReference>
<dbReference type="HOGENOM" id="CLU_070913_0_0_1"/>
<proteinExistence type="inferred from homology"/>
<dbReference type="SUPFAM" id="SSF48619">
    <property type="entry name" value="Phospholipase A2, PLA2"/>
    <property type="match status" value="1"/>
</dbReference>
<evidence type="ECO:0000256" key="4">
    <source>
        <dbReference type="ARBA" id="ARBA00009659"/>
    </source>
</evidence>
<dbReference type="GO" id="GO:0016042">
    <property type="term" value="P:lipid catabolic process"/>
    <property type="evidence" value="ECO:0007669"/>
    <property type="project" value="UniProtKB-KW"/>
</dbReference>
<organism evidence="18 19">
    <name type="scientific">Tetranychus urticae</name>
    <name type="common">Two-spotted spider mite</name>
    <dbReference type="NCBI Taxonomy" id="32264"/>
    <lineage>
        <taxon>Eukaryota</taxon>
        <taxon>Metazoa</taxon>
        <taxon>Ecdysozoa</taxon>
        <taxon>Arthropoda</taxon>
        <taxon>Chelicerata</taxon>
        <taxon>Arachnida</taxon>
        <taxon>Acari</taxon>
        <taxon>Acariformes</taxon>
        <taxon>Trombidiformes</taxon>
        <taxon>Prostigmata</taxon>
        <taxon>Eleutherengona</taxon>
        <taxon>Raphignathae</taxon>
        <taxon>Tetranychoidea</taxon>
        <taxon>Tetranychidae</taxon>
        <taxon>Tetranychus</taxon>
    </lineage>
</organism>
<comment type="cofactor">
    <cofactor evidence="2">
        <name>Ca(2+)</name>
        <dbReference type="ChEBI" id="CHEBI:29108"/>
    </cofactor>
</comment>
<evidence type="ECO:0000256" key="7">
    <source>
        <dbReference type="ARBA" id="ARBA00022525"/>
    </source>
</evidence>
<evidence type="ECO:0000259" key="17">
    <source>
        <dbReference type="Pfam" id="PF05826"/>
    </source>
</evidence>
<dbReference type="GO" id="GO:0005576">
    <property type="term" value="C:extracellular region"/>
    <property type="evidence" value="ECO:0007669"/>
    <property type="project" value="UniProtKB-SubCell"/>
</dbReference>
<dbReference type="EnsemblMetazoa" id="tetur18g02140.1">
    <property type="protein sequence ID" value="tetur18g02140.1"/>
    <property type="gene ID" value="tetur18g02140"/>
</dbReference>
<keyword evidence="10" id="KW-0106">Calcium</keyword>
<dbReference type="FunFam" id="1.20.90.10:FF:000002">
    <property type="entry name" value="Phospholipase A2 group III"/>
    <property type="match status" value="1"/>
</dbReference>
<feature type="signal peptide" evidence="16">
    <location>
        <begin position="1"/>
        <end position="25"/>
    </location>
</feature>
<dbReference type="PROSITE" id="PS00118">
    <property type="entry name" value="PA2_HIS"/>
    <property type="match status" value="1"/>
</dbReference>
<keyword evidence="19" id="KW-1185">Reference proteome</keyword>
<evidence type="ECO:0000256" key="8">
    <source>
        <dbReference type="ARBA" id="ARBA00022723"/>
    </source>
</evidence>
<keyword evidence="16" id="KW-0732">Signal</keyword>
<keyword evidence="7" id="KW-0964">Secreted</keyword>
<dbReference type="GO" id="GO:0050482">
    <property type="term" value="P:arachidonate secretion"/>
    <property type="evidence" value="ECO:0007669"/>
    <property type="project" value="InterPro"/>
</dbReference>
<dbReference type="CDD" id="cd04704">
    <property type="entry name" value="PLA2_bee_venom_like"/>
    <property type="match status" value="1"/>
</dbReference>
<dbReference type="Gene3D" id="1.20.90.10">
    <property type="entry name" value="Phospholipase A2 domain"/>
    <property type="match status" value="1"/>
</dbReference>
<keyword evidence="11" id="KW-0442">Lipid degradation</keyword>
<accession>T1KR37</accession>
<evidence type="ECO:0000256" key="16">
    <source>
        <dbReference type="SAM" id="SignalP"/>
    </source>
</evidence>
<reference evidence="18" key="2">
    <citation type="submission" date="2015-06" db="UniProtKB">
        <authorList>
            <consortium name="EnsemblMetazoa"/>
        </authorList>
    </citation>
    <scope>IDENTIFICATION</scope>
</reference>
<dbReference type="AlphaFoldDB" id="T1KR37"/>
<dbReference type="GO" id="GO:0046872">
    <property type="term" value="F:metal ion binding"/>
    <property type="evidence" value="ECO:0007669"/>
    <property type="project" value="UniProtKB-KW"/>
</dbReference>
<dbReference type="STRING" id="32264.T1KR37"/>
<protein>
    <recommendedName>
        <fullName evidence="6">Phospholipase A2</fullName>
        <ecNumber evidence="5">3.1.1.4</ecNumber>
    </recommendedName>
    <alternativeName>
        <fullName evidence="15">Phosphatidylcholine 2-acylhydrolase</fullName>
    </alternativeName>
</protein>